<dbReference type="OMA" id="FKQMRGP"/>
<dbReference type="InterPro" id="IPR008942">
    <property type="entry name" value="ENTH_VHS"/>
</dbReference>
<feature type="compositionally biased region" description="Low complexity" evidence="1">
    <location>
        <begin position="514"/>
        <end position="526"/>
    </location>
</feature>
<organism evidence="5">
    <name type="scientific">Thelazia callipaeda</name>
    <name type="common">Oriental eyeworm</name>
    <name type="synonym">Parasitic nematode</name>
    <dbReference type="NCBI Taxonomy" id="103827"/>
    <lineage>
        <taxon>Eukaryota</taxon>
        <taxon>Metazoa</taxon>
        <taxon>Ecdysozoa</taxon>
        <taxon>Nematoda</taxon>
        <taxon>Chromadorea</taxon>
        <taxon>Rhabditida</taxon>
        <taxon>Spirurina</taxon>
        <taxon>Spiruromorpha</taxon>
        <taxon>Thelazioidea</taxon>
        <taxon>Thelaziidae</taxon>
        <taxon>Thelazia</taxon>
    </lineage>
</organism>
<dbReference type="SUPFAM" id="SSF48464">
    <property type="entry name" value="ENTH/VHS domain"/>
    <property type="match status" value="1"/>
</dbReference>
<dbReference type="GO" id="GO:0031124">
    <property type="term" value="P:mRNA 3'-end processing"/>
    <property type="evidence" value="ECO:0007669"/>
    <property type="project" value="TreeGrafter"/>
</dbReference>
<keyword evidence="4" id="KW-1185">Reference proteome</keyword>
<evidence type="ECO:0000313" key="5">
    <source>
        <dbReference type="WBParaSite" id="TCLT_0000209001-mRNA-1"/>
    </source>
</evidence>
<dbReference type="PANTHER" id="PTHR12460">
    <property type="entry name" value="CYCLIN-DEPENDENT KINASE INHIBITOR-RELATED PROTEIN"/>
    <property type="match status" value="1"/>
</dbReference>
<dbReference type="GO" id="GO:0000993">
    <property type="term" value="F:RNA polymerase II complex binding"/>
    <property type="evidence" value="ECO:0007669"/>
    <property type="project" value="TreeGrafter"/>
</dbReference>
<dbReference type="Pfam" id="PF04818">
    <property type="entry name" value="CID"/>
    <property type="match status" value="1"/>
</dbReference>
<dbReference type="PROSITE" id="PS51391">
    <property type="entry name" value="CID"/>
    <property type="match status" value="1"/>
</dbReference>
<dbReference type="InterPro" id="IPR006569">
    <property type="entry name" value="CID_dom"/>
</dbReference>
<evidence type="ECO:0000256" key="1">
    <source>
        <dbReference type="SAM" id="MobiDB-lite"/>
    </source>
</evidence>
<feature type="region of interest" description="Disordered" evidence="1">
    <location>
        <begin position="280"/>
        <end position="300"/>
    </location>
</feature>
<dbReference type="STRING" id="103827.A0A0N5CPE9"/>
<evidence type="ECO:0000313" key="4">
    <source>
        <dbReference type="Proteomes" id="UP000276776"/>
    </source>
</evidence>
<evidence type="ECO:0000313" key="3">
    <source>
        <dbReference type="EMBL" id="VDM97850.1"/>
    </source>
</evidence>
<accession>A0A0N5CPE9</accession>
<protein>
    <submittedName>
        <fullName evidence="5">CID domain-containing protein</fullName>
    </submittedName>
</protein>
<feature type="region of interest" description="Disordered" evidence="1">
    <location>
        <begin position="510"/>
        <end position="529"/>
    </location>
</feature>
<reference evidence="3 4" key="2">
    <citation type="submission" date="2018-11" db="EMBL/GenBank/DDBJ databases">
        <authorList>
            <consortium name="Pathogen Informatics"/>
        </authorList>
    </citation>
    <scope>NUCLEOTIDE SEQUENCE [LARGE SCALE GENOMIC DNA]</scope>
</reference>
<dbReference type="Proteomes" id="UP000276776">
    <property type="component" value="Unassembled WGS sequence"/>
</dbReference>
<feature type="domain" description="CID" evidence="2">
    <location>
        <begin position="1"/>
        <end position="132"/>
    </location>
</feature>
<dbReference type="CDD" id="cd16981">
    <property type="entry name" value="CID_RPRD_like"/>
    <property type="match status" value="1"/>
</dbReference>
<dbReference type="Gene3D" id="1.25.40.90">
    <property type="match status" value="1"/>
</dbReference>
<gene>
    <name evidence="3" type="ORF">TCLT_LOCUS2091</name>
</gene>
<dbReference type="AlphaFoldDB" id="A0A0N5CPE9"/>
<dbReference type="OrthoDB" id="10069473at2759"/>
<feature type="compositionally biased region" description="Polar residues" evidence="1">
    <location>
        <begin position="640"/>
        <end position="649"/>
    </location>
</feature>
<feature type="region of interest" description="Disordered" evidence="1">
    <location>
        <begin position="620"/>
        <end position="692"/>
    </location>
</feature>
<proteinExistence type="predicted"/>
<reference evidence="5" key="1">
    <citation type="submission" date="2017-02" db="UniProtKB">
        <authorList>
            <consortium name="WormBaseParasite"/>
        </authorList>
    </citation>
    <scope>IDENTIFICATION</scope>
</reference>
<dbReference type="SMART" id="SM00582">
    <property type="entry name" value="RPR"/>
    <property type="match status" value="1"/>
</dbReference>
<feature type="compositionally biased region" description="Low complexity" evidence="1">
    <location>
        <begin position="624"/>
        <end position="639"/>
    </location>
</feature>
<evidence type="ECO:0000259" key="2">
    <source>
        <dbReference type="PROSITE" id="PS51391"/>
    </source>
</evidence>
<name>A0A0N5CPE9_THECL</name>
<dbReference type="EMBL" id="UYYF01000360">
    <property type="protein sequence ID" value="VDM97850.1"/>
    <property type="molecule type" value="Genomic_DNA"/>
</dbReference>
<dbReference type="WBParaSite" id="TCLT_0000209001-mRNA-1">
    <property type="protein sequence ID" value="TCLT_0000209001-mRNA-1"/>
    <property type="gene ID" value="TCLT_0000209001"/>
</dbReference>
<feature type="compositionally biased region" description="Basic and acidic residues" evidence="1">
    <location>
        <begin position="666"/>
        <end position="681"/>
    </location>
</feature>
<sequence length="776" mass="86181">MALSDEVISRRLRAVDQTSESIQTTSMWILHHRDSAVKFVNCWNEVFKTANDVLQIALFYVANDVCQKAKKKNGAHILLQAFAPHWVNAISYSRGSENVQKAVSRILDIFEERQIYSKSQLADMRAAQNDSNELEDNSLLDFDINYLIRDVEGYHKGNLVMERARELLSRSDFNFKDKIMSRMKDRRDGIKFMEEMEQSHTKLMDFYGALAKHRKRGQQILGEIERAKRCFTLQLRDVTVVEDHLLCYIHEYLFCKAYQKFGSGIDEVSAEVEEMLKTGVYPGASPPRDAPSPTANDDPFREGVETAFKQMRGPQNATRAQLPLPKSLQCKEESVVTADSLQTNQSFKGSVHMLKIMEGIRANETSKTMSSSSVVSDPRLASHSFSSNAVSLSIQQPTTTVGNSSVSLKQQISTSSPTVSGINRLELSSLQYVNPSAIAQAATSQNKQTSLPNGSLSHWMHNSSLSDVAHISKMNAASVSRTISPSQATVISSQHLDIQTKNTASRAAVFERQSSSLSQIEASSRSDVVPITMPPPPPPNASSSQAMSLISSFASSGTQPHALILGSSTPPPSVIPLSSNSFNIPPPVALPRANLIIPPPGVVECPLPLGNFTLASNVSSPAGSQISRSLPSSSPSSSSTTAMLQTNEMDSGKMRTNGGNSNVDSMKQDNGDVRNESKKSFDNYNSASEKHGDHRLYSGLRCEIGGYINRENLRGRDRDRDRERNDNRGLLQSYDDAGRRYSTDNRSRMFRYRDYENDRRSRRYETLHSDLSRNRR</sequence>
<dbReference type="PANTHER" id="PTHR12460:SF40">
    <property type="entry name" value="REGULATION OF NUCLEAR PRE-MRNA DOMAIN-CONTAINING PROTEIN 2"/>
    <property type="match status" value="1"/>
</dbReference>